<organism evidence="5 6">
    <name type="scientific">Chlamydia ibidis 10-1398/6</name>
    <dbReference type="NCBI Taxonomy" id="1046581"/>
    <lineage>
        <taxon>Bacteria</taxon>
        <taxon>Pseudomonadati</taxon>
        <taxon>Chlamydiota</taxon>
        <taxon>Chlamydiia</taxon>
        <taxon>Chlamydiales</taxon>
        <taxon>Chlamydiaceae</taxon>
        <taxon>Chlamydia/Chlamydophila group</taxon>
        <taxon>Chlamydia</taxon>
    </lineage>
</organism>
<dbReference type="Proteomes" id="UP000016064">
    <property type="component" value="Unassembled WGS sequence"/>
</dbReference>
<comment type="function">
    <text evidence="4">Nucleoside triphosphate pyrophosphatase. May have a dual role in cell division arrest and in preventing the incorporation of modified nucleotides into cellular nucleic acids.</text>
</comment>
<dbReference type="EC" id="3.6.1.9" evidence="4"/>
<dbReference type="CDD" id="cd00555">
    <property type="entry name" value="Maf"/>
    <property type="match status" value="1"/>
</dbReference>
<reference evidence="5 6" key="1">
    <citation type="submission" date="2013-07" db="EMBL/GenBank/DDBJ databases">
        <title>Isolation of a new Chlamydia species from the feral Sacred Ibis (Threskiornis aethiopicus): Chlamydia ibidis.</title>
        <authorList>
            <person name="Vorimore F."/>
            <person name="Hsia R.-C."/>
            <person name="Huot-Creasy H."/>
            <person name="Bastian S."/>
            <person name="Deruyter L."/>
            <person name="Passet A."/>
            <person name="Sachse K."/>
            <person name="Bavoil P."/>
            <person name="Myers G."/>
            <person name="Laroucau K."/>
        </authorList>
    </citation>
    <scope>NUCLEOTIDE SEQUENCE [LARGE SCALE GENOMIC DNA]</scope>
    <source>
        <strain evidence="5 6">10-1398/6</strain>
    </source>
</reference>
<keyword evidence="6" id="KW-1185">Reference proteome</keyword>
<name>A0ABP2XF91_9CHLA</name>
<dbReference type="Pfam" id="PF02545">
    <property type="entry name" value="Maf"/>
    <property type="match status" value="1"/>
</dbReference>
<evidence type="ECO:0000256" key="2">
    <source>
        <dbReference type="ARBA" id="ARBA00022801"/>
    </source>
</evidence>
<dbReference type="PIRSF" id="PIRSF006305">
    <property type="entry name" value="Maf"/>
    <property type="match status" value="1"/>
</dbReference>
<comment type="caution">
    <text evidence="5">The sequence shown here is derived from an EMBL/GenBank/DDBJ whole genome shotgun (WGS) entry which is preliminary data.</text>
</comment>
<comment type="caution">
    <text evidence="4">Lacks conserved residue(s) required for the propagation of feature annotation.</text>
</comment>
<keyword evidence="2 4" id="KW-0378">Hydrolase</keyword>
<dbReference type="PANTHER" id="PTHR43213:SF5">
    <property type="entry name" value="BIFUNCTIONAL DTTP_UTP PYROPHOSPHATASE_METHYLTRANSFERASE PROTEIN-RELATED"/>
    <property type="match status" value="1"/>
</dbReference>
<evidence type="ECO:0000313" key="6">
    <source>
        <dbReference type="Proteomes" id="UP000016064"/>
    </source>
</evidence>
<comment type="cofactor">
    <cofactor evidence="1 4">
        <name>a divalent metal cation</name>
        <dbReference type="ChEBI" id="CHEBI:60240"/>
    </cofactor>
</comment>
<evidence type="ECO:0000256" key="3">
    <source>
        <dbReference type="ARBA" id="ARBA00023080"/>
    </source>
</evidence>
<gene>
    <name evidence="5" type="ORF">H359_0402</name>
</gene>
<comment type="subcellular location">
    <subcellularLocation>
        <location evidence="4">Cytoplasm</location>
    </subcellularLocation>
</comment>
<protein>
    <recommendedName>
        <fullName evidence="4">Nucleoside triphosphate pyrophosphatase</fullName>
        <ecNumber evidence="4">3.6.1.9</ecNumber>
    </recommendedName>
    <alternativeName>
        <fullName evidence="4">Nucleotide pyrophosphatase</fullName>
        <shortName evidence="4">Nucleotide PPase</shortName>
    </alternativeName>
</protein>
<proteinExistence type="inferred from homology"/>
<comment type="catalytic activity">
    <reaction evidence="4">
        <text>a 2'-deoxyribonucleoside 5'-triphosphate + H2O = a 2'-deoxyribonucleoside 5'-phosphate + diphosphate + H(+)</text>
        <dbReference type="Rhea" id="RHEA:44644"/>
        <dbReference type="ChEBI" id="CHEBI:15377"/>
        <dbReference type="ChEBI" id="CHEBI:15378"/>
        <dbReference type="ChEBI" id="CHEBI:33019"/>
        <dbReference type="ChEBI" id="CHEBI:61560"/>
        <dbReference type="ChEBI" id="CHEBI:65317"/>
        <dbReference type="EC" id="3.6.1.9"/>
    </reaction>
</comment>
<accession>A0ABP2XF91</accession>
<evidence type="ECO:0000256" key="1">
    <source>
        <dbReference type="ARBA" id="ARBA00001968"/>
    </source>
</evidence>
<evidence type="ECO:0000256" key="4">
    <source>
        <dbReference type="HAMAP-Rule" id="MF_00528"/>
    </source>
</evidence>
<dbReference type="Gene3D" id="3.90.950.10">
    <property type="match status" value="1"/>
</dbReference>
<comment type="similarity">
    <text evidence="4">Belongs to the Maf family.</text>
</comment>
<dbReference type="InterPro" id="IPR029001">
    <property type="entry name" value="ITPase-like_fam"/>
</dbReference>
<evidence type="ECO:0000313" key="5">
    <source>
        <dbReference type="EMBL" id="EQM63164.1"/>
    </source>
</evidence>
<comment type="catalytic activity">
    <reaction evidence="4">
        <text>a ribonucleoside 5'-triphosphate + H2O = a ribonucleoside 5'-phosphate + diphosphate + H(+)</text>
        <dbReference type="Rhea" id="RHEA:23996"/>
        <dbReference type="ChEBI" id="CHEBI:15377"/>
        <dbReference type="ChEBI" id="CHEBI:15378"/>
        <dbReference type="ChEBI" id="CHEBI:33019"/>
        <dbReference type="ChEBI" id="CHEBI:58043"/>
        <dbReference type="ChEBI" id="CHEBI:61557"/>
        <dbReference type="EC" id="3.6.1.9"/>
    </reaction>
</comment>
<dbReference type="EMBL" id="APJW01000001">
    <property type="protein sequence ID" value="EQM63164.1"/>
    <property type="molecule type" value="Genomic_DNA"/>
</dbReference>
<dbReference type="PANTHER" id="PTHR43213">
    <property type="entry name" value="BIFUNCTIONAL DTTP/UTP PYROPHOSPHATASE/METHYLTRANSFERASE PROTEIN-RELATED"/>
    <property type="match status" value="1"/>
</dbReference>
<dbReference type="InterPro" id="IPR003697">
    <property type="entry name" value="Maf-like"/>
</dbReference>
<sequence>MQYFRLPFVCVSPDFDETSVVYSGDPFAYSQELSVGKAKSIAERRSNSSELILTADTVVAYKGEIFNKPGSRERAVSMLKALQGTTHSVVTSITLLRGDKLSTRSELTKVSFIPIPDEYLGRYVDAFSTLDKCGGYSIQDGGSVIIQEIQGCSYNVQGLPIKTLKNLLLEFNVNLWDYLL</sequence>
<feature type="active site" description="Proton acceptor" evidence="4">
    <location>
        <position position="56"/>
    </location>
</feature>
<keyword evidence="4" id="KW-0963">Cytoplasm</keyword>
<dbReference type="HAMAP" id="MF_00528">
    <property type="entry name" value="Maf"/>
    <property type="match status" value="1"/>
</dbReference>
<keyword evidence="3 4" id="KW-0546">Nucleotide metabolism</keyword>
<dbReference type="SUPFAM" id="SSF52972">
    <property type="entry name" value="ITPase-like"/>
    <property type="match status" value="1"/>
</dbReference>